<accession>A0A8D9BA38</accession>
<dbReference type="EMBL" id="HBUF01620984">
    <property type="protein sequence ID" value="CAG6780980.1"/>
    <property type="molecule type" value="Transcribed_RNA"/>
</dbReference>
<dbReference type="AlphaFoldDB" id="A0A8D9BA38"/>
<name>A0A8D9BA38_9HEMI</name>
<protein>
    <submittedName>
        <fullName evidence="1">Uncharacterized protein</fullName>
    </submittedName>
</protein>
<reference evidence="1" key="1">
    <citation type="submission" date="2021-05" db="EMBL/GenBank/DDBJ databases">
        <authorList>
            <person name="Alioto T."/>
            <person name="Alioto T."/>
            <person name="Gomez Garrido J."/>
        </authorList>
    </citation>
    <scope>NUCLEOTIDE SEQUENCE</scope>
</reference>
<organism evidence="1">
    <name type="scientific">Cacopsylla melanoneura</name>
    <dbReference type="NCBI Taxonomy" id="428564"/>
    <lineage>
        <taxon>Eukaryota</taxon>
        <taxon>Metazoa</taxon>
        <taxon>Ecdysozoa</taxon>
        <taxon>Arthropoda</taxon>
        <taxon>Hexapoda</taxon>
        <taxon>Insecta</taxon>
        <taxon>Pterygota</taxon>
        <taxon>Neoptera</taxon>
        <taxon>Paraneoptera</taxon>
        <taxon>Hemiptera</taxon>
        <taxon>Sternorrhyncha</taxon>
        <taxon>Psylloidea</taxon>
        <taxon>Psyllidae</taxon>
        <taxon>Psyllinae</taxon>
        <taxon>Cacopsylla</taxon>
    </lineage>
</organism>
<proteinExistence type="predicted"/>
<evidence type="ECO:0000313" key="1">
    <source>
        <dbReference type="EMBL" id="CAG6780980.1"/>
    </source>
</evidence>
<sequence>MIGKYIIQSVRNIIKTDVGNGSFLSLLLAVQSIRQISFVISRITKHTADNTENLCPELILKFRTSKVFTRYENLLSLVHTYVRMLDNNAVHVFGRFFFFF</sequence>